<dbReference type="Proteomes" id="UP001422074">
    <property type="component" value="Unassembled WGS sequence"/>
</dbReference>
<dbReference type="SUPFAM" id="SSF140931">
    <property type="entry name" value="Fic-like"/>
    <property type="match status" value="1"/>
</dbReference>
<dbReference type="Gene3D" id="1.10.3290.10">
    <property type="entry name" value="Fido-like domain"/>
    <property type="match status" value="1"/>
</dbReference>
<reference evidence="2 3" key="1">
    <citation type="submission" date="2024-05" db="EMBL/GenBank/DDBJ databases">
        <title>Sinomonas sp. nov., isolated from a waste landfill.</title>
        <authorList>
            <person name="Zhao Y."/>
        </authorList>
    </citation>
    <scope>NUCLEOTIDE SEQUENCE [LARGE SCALE GENOMIC DNA]</scope>
    <source>
        <strain evidence="2 3">CCTCC AB2014300</strain>
    </source>
</reference>
<dbReference type="Pfam" id="PF02661">
    <property type="entry name" value="Fic"/>
    <property type="match status" value="1"/>
</dbReference>
<dbReference type="PANTHER" id="PTHR13504:SF38">
    <property type="entry name" value="FIDO DOMAIN-CONTAINING PROTEIN"/>
    <property type="match status" value="1"/>
</dbReference>
<name>A0ABU9X0P1_9MICC</name>
<dbReference type="InterPro" id="IPR036597">
    <property type="entry name" value="Fido-like_dom_sf"/>
</dbReference>
<dbReference type="PROSITE" id="PS51459">
    <property type="entry name" value="FIDO"/>
    <property type="match status" value="1"/>
</dbReference>
<feature type="domain" description="Fido" evidence="1">
    <location>
        <begin position="1"/>
        <end position="81"/>
    </location>
</feature>
<dbReference type="RefSeq" id="WP_345885404.1">
    <property type="nucleotide sequence ID" value="NZ_JBDFRB010000008.1"/>
</dbReference>
<dbReference type="InterPro" id="IPR040198">
    <property type="entry name" value="Fido_containing"/>
</dbReference>
<sequence>MLAQSALAHAQFESIHPFTDGNGRIGRALISAVLRRRRLASRTVTPIASAMVADVDRYFGRAGRGRPPRLTAEASLDVLVHARVQPGQGP</sequence>
<dbReference type="EMBL" id="JBDFRB010000008">
    <property type="protein sequence ID" value="MEN2745021.1"/>
    <property type="molecule type" value="Genomic_DNA"/>
</dbReference>
<comment type="caution">
    <text evidence="2">The sequence shown here is derived from an EMBL/GenBank/DDBJ whole genome shotgun (WGS) entry which is preliminary data.</text>
</comment>
<dbReference type="InterPro" id="IPR003812">
    <property type="entry name" value="Fido"/>
</dbReference>
<evidence type="ECO:0000259" key="1">
    <source>
        <dbReference type="PROSITE" id="PS51459"/>
    </source>
</evidence>
<accession>A0ABU9X0P1</accession>
<gene>
    <name evidence="2" type="ORF">ABCQ75_10790</name>
</gene>
<proteinExistence type="predicted"/>
<keyword evidence="3" id="KW-1185">Reference proteome</keyword>
<organism evidence="2 3">
    <name type="scientific">Sinomonas halotolerans</name>
    <dbReference type="NCBI Taxonomy" id="1644133"/>
    <lineage>
        <taxon>Bacteria</taxon>
        <taxon>Bacillati</taxon>
        <taxon>Actinomycetota</taxon>
        <taxon>Actinomycetes</taxon>
        <taxon>Micrococcales</taxon>
        <taxon>Micrococcaceae</taxon>
        <taxon>Sinomonas</taxon>
    </lineage>
</organism>
<evidence type="ECO:0000313" key="3">
    <source>
        <dbReference type="Proteomes" id="UP001422074"/>
    </source>
</evidence>
<dbReference type="PANTHER" id="PTHR13504">
    <property type="entry name" value="FIDO DOMAIN-CONTAINING PROTEIN DDB_G0283145"/>
    <property type="match status" value="1"/>
</dbReference>
<evidence type="ECO:0000313" key="2">
    <source>
        <dbReference type="EMBL" id="MEN2745021.1"/>
    </source>
</evidence>
<protein>
    <submittedName>
        <fullName evidence="2">Fic family protein</fullName>
    </submittedName>
</protein>